<dbReference type="PROSITE" id="PS50102">
    <property type="entry name" value="RRM"/>
    <property type="match status" value="1"/>
</dbReference>
<dbReference type="InterPro" id="IPR000504">
    <property type="entry name" value="RRM_dom"/>
</dbReference>
<evidence type="ECO:0000256" key="2">
    <source>
        <dbReference type="PROSITE-ProRule" id="PRU00176"/>
    </source>
</evidence>
<comment type="caution">
    <text evidence="5">The sequence shown here is derived from an EMBL/GenBank/DDBJ whole genome shotgun (WGS) entry which is preliminary data.</text>
</comment>
<feature type="compositionally biased region" description="Low complexity" evidence="3">
    <location>
        <begin position="17"/>
        <end position="28"/>
    </location>
</feature>
<feature type="compositionally biased region" description="Basic and acidic residues" evidence="3">
    <location>
        <begin position="1"/>
        <end position="16"/>
    </location>
</feature>
<dbReference type="Gene3D" id="3.30.70.330">
    <property type="match status" value="1"/>
</dbReference>
<evidence type="ECO:0000259" key="4">
    <source>
        <dbReference type="PROSITE" id="PS50102"/>
    </source>
</evidence>
<dbReference type="SUPFAM" id="SSF54928">
    <property type="entry name" value="RNA-binding domain, RBD"/>
    <property type="match status" value="1"/>
</dbReference>
<organism evidence="5 6">
    <name type="scientific">Dioszegia hungarica</name>
    <dbReference type="NCBI Taxonomy" id="4972"/>
    <lineage>
        <taxon>Eukaryota</taxon>
        <taxon>Fungi</taxon>
        <taxon>Dikarya</taxon>
        <taxon>Basidiomycota</taxon>
        <taxon>Agaricomycotina</taxon>
        <taxon>Tremellomycetes</taxon>
        <taxon>Tremellales</taxon>
        <taxon>Bulleribasidiaceae</taxon>
        <taxon>Dioszegia</taxon>
    </lineage>
</organism>
<dbReference type="GO" id="GO:0003729">
    <property type="term" value="F:mRNA binding"/>
    <property type="evidence" value="ECO:0007669"/>
    <property type="project" value="TreeGrafter"/>
</dbReference>
<feature type="domain" description="RRM" evidence="4">
    <location>
        <begin position="92"/>
        <end position="170"/>
    </location>
</feature>
<dbReference type="InterPro" id="IPR012677">
    <property type="entry name" value="Nucleotide-bd_a/b_plait_sf"/>
</dbReference>
<dbReference type="EMBL" id="JAKWFO010000008">
    <property type="protein sequence ID" value="KAI9633802.1"/>
    <property type="molecule type" value="Genomic_DNA"/>
</dbReference>
<dbReference type="AlphaFoldDB" id="A0AA38H4P8"/>
<feature type="compositionally biased region" description="Gly residues" evidence="3">
    <location>
        <begin position="214"/>
        <end position="232"/>
    </location>
</feature>
<reference evidence="5" key="1">
    <citation type="journal article" date="2022" name="G3 (Bethesda)">
        <title>High quality genome of the basidiomycete yeast Dioszegia hungarica PDD-24b-2 isolated from cloud water.</title>
        <authorList>
            <person name="Jarrige D."/>
            <person name="Haridas S."/>
            <person name="Bleykasten-Grosshans C."/>
            <person name="Joly M."/>
            <person name="Nadalig T."/>
            <person name="Sancelme M."/>
            <person name="Vuilleumier S."/>
            <person name="Grigoriev I.V."/>
            <person name="Amato P."/>
            <person name="Bringel F."/>
        </authorList>
    </citation>
    <scope>NUCLEOTIDE SEQUENCE</scope>
    <source>
        <strain evidence="5">PDD-24b-2</strain>
    </source>
</reference>
<sequence length="268" mass="27857">MDLDKPLDALIADKRQPAQTARPAARGGRVSRDRKDAVPYSRPPPRSTGDAWVHDAYNGPNRPQRGGGARMGGPPRVGYNPNSGEGFTGISPRIEVLGLHYEVMPGDLKSIFSQAGNLVQGPDIRYDVSGRSTGEATMEYSSVQEAKIAINKFDGAMTKGQTISIRFLPPVQIRPPPARASSYNAPPAGRQQTGASLLARIAPPPRGAPAGPPRGQGGPVRGRGGPARGRGGAASARPAKSGPPDAGNLDAELDSFMKGDAAGDVAMA</sequence>
<dbReference type="GO" id="GO:0005634">
    <property type="term" value="C:nucleus"/>
    <property type="evidence" value="ECO:0007669"/>
    <property type="project" value="TreeGrafter"/>
</dbReference>
<dbReference type="Pfam" id="PF13865">
    <property type="entry name" value="FoP_duplication"/>
    <property type="match status" value="1"/>
</dbReference>
<evidence type="ECO:0000313" key="5">
    <source>
        <dbReference type="EMBL" id="KAI9633802.1"/>
    </source>
</evidence>
<proteinExistence type="predicted"/>
<keyword evidence="1 2" id="KW-0694">RNA-binding</keyword>
<evidence type="ECO:0000256" key="1">
    <source>
        <dbReference type="ARBA" id="ARBA00022884"/>
    </source>
</evidence>
<evidence type="ECO:0000256" key="3">
    <source>
        <dbReference type="SAM" id="MobiDB-lite"/>
    </source>
</evidence>
<dbReference type="GeneID" id="77726796"/>
<dbReference type="PANTHER" id="PTHR19965">
    <property type="entry name" value="RNA AND EXPORT FACTOR BINDING PROTEIN"/>
    <property type="match status" value="1"/>
</dbReference>
<dbReference type="Pfam" id="PF00076">
    <property type="entry name" value="RRM_1"/>
    <property type="match status" value="1"/>
</dbReference>
<feature type="region of interest" description="Disordered" evidence="3">
    <location>
        <begin position="172"/>
        <end position="254"/>
    </location>
</feature>
<accession>A0AA38H4P8</accession>
<dbReference type="SMART" id="SM00360">
    <property type="entry name" value="RRM"/>
    <property type="match status" value="1"/>
</dbReference>
<feature type="compositionally biased region" description="Pro residues" evidence="3">
    <location>
        <begin position="202"/>
        <end position="212"/>
    </location>
</feature>
<name>A0AA38H4P8_9TREE</name>
<gene>
    <name evidence="5" type="ORF">MKK02DRAFT_28568</name>
</gene>
<dbReference type="InterPro" id="IPR025715">
    <property type="entry name" value="FoP_C"/>
</dbReference>
<feature type="compositionally biased region" description="Low complexity" evidence="3">
    <location>
        <begin position="233"/>
        <end position="244"/>
    </location>
</feature>
<dbReference type="Proteomes" id="UP001164286">
    <property type="component" value="Unassembled WGS sequence"/>
</dbReference>
<dbReference type="PANTHER" id="PTHR19965:SF82">
    <property type="entry name" value="THO COMPLEX SUBUNIT 4"/>
    <property type="match status" value="1"/>
</dbReference>
<dbReference type="InterPro" id="IPR035979">
    <property type="entry name" value="RBD_domain_sf"/>
</dbReference>
<protein>
    <recommendedName>
        <fullName evidence="4">RRM domain-containing protein</fullName>
    </recommendedName>
</protein>
<keyword evidence="6" id="KW-1185">Reference proteome</keyword>
<dbReference type="InterPro" id="IPR051229">
    <property type="entry name" value="ALYREF_mRNA_export"/>
</dbReference>
<feature type="region of interest" description="Disordered" evidence="3">
    <location>
        <begin position="1"/>
        <end position="74"/>
    </location>
</feature>
<dbReference type="RefSeq" id="XP_052943579.1">
    <property type="nucleotide sequence ID" value="XM_053087591.1"/>
</dbReference>
<evidence type="ECO:0000313" key="6">
    <source>
        <dbReference type="Proteomes" id="UP001164286"/>
    </source>
</evidence>